<evidence type="ECO:0000313" key="5">
    <source>
        <dbReference type="RefSeq" id="XP_009777820.1"/>
    </source>
</evidence>
<dbReference type="STRING" id="4096.A0A1U7WUA7"/>
<reference evidence="5" key="2">
    <citation type="submission" date="2025-08" db="UniProtKB">
        <authorList>
            <consortium name="RefSeq"/>
        </authorList>
    </citation>
    <scope>IDENTIFICATION</scope>
    <source>
        <tissue evidence="5">Leaf</tissue>
    </source>
</reference>
<dbReference type="PANTHER" id="PTHR31639">
    <property type="entry name" value="F-BOX PROTEIN-LIKE"/>
    <property type="match status" value="1"/>
</dbReference>
<reference evidence="4" key="1">
    <citation type="journal article" date="2013" name="Genome Biol.">
        <title>Reference genomes and transcriptomes of Nicotiana sylvestris and Nicotiana tomentosiformis.</title>
        <authorList>
            <person name="Sierro N."/>
            <person name="Battey J.N."/>
            <person name="Ouadi S."/>
            <person name="Bovet L."/>
            <person name="Goepfert S."/>
            <person name="Bakaher N."/>
            <person name="Peitsch M.C."/>
            <person name="Ivanov N.V."/>
        </authorList>
    </citation>
    <scope>NUCLEOTIDE SEQUENCE [LARGE SCALE GENOMIC DNA]</scope>
</reference>
<feature type="domain" description="F-box/LRR-repeat protein 15/At3g58940/PEG3-like LRR" evidence="3">
    <location>
        <begin position="129"/>
        <end position="288"/>
    </location>
</feature>
<gene>
    <name evidence="5" type="primary">LOC104227297</name>
</gene>
<dbReference type="InterPro" id="IPR001810">
    <property type="entry name" value="F-box_dom"/>
</dbReference>
<dbReference type="GeneID" id="104227297"/>
<feature type="domain" description="F-box" evidence="2">
    <location>
        <begin position="24"/>
        <end position="55"/>
    </location>
</feature>
<dbReference type="RefSeq" id="XP_009777820.1">
    <property type="nucleotide sequence ID" value="XM_009779518.1"/>
</dbReference>
<evidence type="ECO:0000259" key="2">
    <source>
        <dbReference type="Pfam" id="PF00646"/>
    </source>
</evidence>
<proteinExistence type="predicted"/>
<feature type="region of interest" description="Disordered" evidence="1">
    <location>
        <begin position="1"/>
        <end position="22"/>
    </location>
</feature>
<dbReference type="InterPro" id="IPR055411">
    <property type="entry name" value="LRR_FXL15/At3g58940/PEG3-like"/>
</dbReference>
<organism evidence="4 5">
    <name type="scientific">Nicotiana sylvestris</name>
    <name type="common">Wood tobacco</name>
    <name type="synonym">South American tobacco</name>
    <dbReference type="NCBI Taxonomy" id="4096"/>
    <lineage>
        <taxon>Eukaryota</taxon>
        <taxon>Viridiplantae</taxon>
        <taxon>Streptophyta</taxon>
        <taxon>Embryophyta</taxon>
        <taxon>Tracheophyta</taxon>
        <taxon>Spermatophyta</taxon>
        <taxon>Magnoliopsida</taxon>
        <taxon>eudicotyledons</taxon>
        <taxon>Gunneridae</taxon>
        <taxon>Pentapetalae</taxon>
        <taxon>asterids</taxon>
        <taxon>lamiids</taxon>
        <taxon>Solanales</taxon>
        <taxon>Solanaceae</taxon>
        <taxon>Nicotianoideae</taxon>
        <taxon>Nicotianeae</taxon>
        <taxon>Nicotiana</taxon>
    </lineage>
</organism>
<sequence>MSPHRSKIKQSDTSQESIDDDDIISDLPGNVIDCILGKMPIRDAIRTSILSKKWRLNYSTIPQLVFDDQFCKELVDFANKKCAPEFSEYELKYHLEEIISKSLMLHPGRIEKFKVCIPNFTTTSVPDVNKWILYLSRKNIKTISLKYMTSIVHHKLPPYFFSCLHLTYLKLLNIHISPPPPEFKGFLNLYKVLLSRVHFGSNCLESFLCSCPVLRALELYWCSGIRHFNISGSKLKKLRIKAYDKFKSISLENAPNLNEVSVMLERVVIGNPNSDLVKFVGSLPKVKTIRVNGMCLKLLAKTPVPPILWKSPDFLKVIELKGLKFIDFKQISAAVCLIRSALNLQELYIEASTAELNQEQVSGYLKFLDCSTFPLKKLHLVKLTNISGFDPEFEFIWFLLFSSPSLVTMSIVEHPKLGVKEAQIIRRK</sequence>
<dbReference type="Proteomes" id="UP000189701">
    <property type="component" value="Unplaced"/>
</dbReference>
<name>A0A1U7WUA7_NICSY</name>
<dbReference type="SUPFAM" id="SSF52047">
    <property type="entry name" value="RNI-like"/>
    <property type="match status" value="1"/>
</dbReference>
<evidence type="ECO:0000256" key="1">
    <source>
        <dbReference type="SAM" id="MobiDB-lite"/>
    </source>
</evidence>
<dbReference type="InterPro" id="IPR032675">
    <property type="entry name" value="LRR_dom_sf"/>
</dbReference>
<evidence type="ECO:0000313" key="4">
    <source>
        <dbReference type="Proteomes" id="UP000189701"/>
    </source>
</evidence>
<dbReference type="InterPro" id="IPR036047">
    <property type="entry name" value="F-box-like_dom_sf"/>
</dbReference>
<dbReference type="SUPFAM" id="SSF81383">
    <property type="entry name" value="F-box domain"/>
    <property type="match status" value="1"/>
</dbReference>
<dbReference type="AlphaFoldDB" id="A0A1U7WUA7"/>
<dbReference type="Pfam" id="PF00646">
    <property type="entry name" value="F-box"/>
    <property type="match status" value="1"/>
</dbReference>
<feature type="non-terminal residue" evidence="5">
    <location>
        <position position="428"/>
    </location>
</feature>
<protein>
    <submittedName>
        <fullName evidence="5">F-box/FBD/LRR-repeat protein At1g13570-like</fullName>
    </submittedName>
</protein>
<keyword evidence="4" id="KW-1185">Reference proteome</keyword>
<dbReference type="Pfam" id="PF24758">
    <property type="entry name" value="LRR_At5g56370"/>
    <property type="match status" value="1"/>
</dbReference>
<accession>A0A1U7WUA7</accession>
<dbReference type="KEGG" id="nsy:104227297"/>
<dbReference type="PANTHER" id="PTHR31639:SF312">
    <property type="entry name" value="CYCLIN-LIKE F-BOX"/>
    <property type="match status" value="1"/>
</dbReference>
<dbReference type="Gene3D" id="3.80.10.10">
    <property type="entry name" value="Ribonuclease Inhibitor"/>
    <property type="match status" value="1"/>
</dbReference>
<evidence type="ECO:0000259" key="3">
    <source>
        <dbReference type="Pfam" id="PF24758"/>
    </source>
</evidence>